<reference evidence="2" key="1">
    <citation type="journal article" date="2017" name="Genome Biol.">
        <title>Comparative genomics reveals high biological diversity and specific adaptations in the industrially and medically important fungal genus Aspergillus.</title>
        <authorList>
            <person name="de Vries R.P."/>
            <person name="Riley R."/>
            <person name="Wiebenga A."/>
            <person name="Aguilar-Osorio G."/>
            <person name="Amillis S."/>
            <person name="Uchima C.A."/>
            <person name="Anderluh G."/>
            <person name="Asadollahi M."/>
            <person name="Askin M."/>
            <person name="Barry K."/>
            <person name="Battaglia E."/>
            <person name="Bayram O."/>
            <person name="Benocci T."/>
            <person name="Braus-Stromeyer S.A."/>
            <person name="Caldana C."/>
            <person name="Canovas D."/>
            <person name="Cerqueira G.C."/>
            <person name="Chen F."/>
            <person name="Chen W."/>
            <person name="Choi C."/>
            <person name="Clum A."/>
            <person name="Dos Santos R.A."/>
            <person name="Damasio A.R."/>
            <person name="Diallinas G."/>
            <person name="Emri T."/>
            <person name="Fekete E."/>
            <person name="Flipphi M."/>
            <person name="Freyberg S."/>
            <person name="Gallo A."/>
            <person name="Gournas C."/>
            <person name="Habgood R."/>
            <person name="Hainaut M."/>
            <person name="Harispe M.L."/>
            <person name="Henrissat B."/>
            <person name="Hilden K.S."/>
            <person name="Hope R."/>
            <person name="Hossain A."/>
            <person name="Karabika E."/>
            <person name="Karaffa L."/>
            <person name="Karanyi Z."/>
            <person name="Krasevec N."/>
            <person name="Kuo A."/>
            <person name="Kusch H."/>
            <person name="LaButti K."/>
            <person name="Lagendijk E.L."/>
            <person name="Lapidus A."/>
            <person name="Levasseur A."/>
            <person name="Lindquist E."/>
            <person name="Lipzen A."/>
            <person name="Logrieco A.F."/>
            <person name="MacCabe A."/>
            <person name="Maekelae M.R."/>
            <person name="Malavazi I."/>
            <person name="Melin P."/>
            <person name="Meyer V."/>
            <person name="Mielnichuk N."/>
            <person name="Miskei M."/>
            <person name="Molnar A.P."/>
            <person name="Mule G."/>
            <person name="Ngan C.Y."/>
            <person name="Orejas M."/>
            <person name="Orosz E."/>
            <person name="Ouedraogo J.P."/>
            <person name="Overkamp K.M."/>
            <person name="Park H.-S."/>
            <person name="Perrone G."/>
            <person name="Piumi F."/>
            <person name="Punt P.J."/>
            <person name="Ram A.F."/>
            <person name="Ramon A."/>
            <person name="Rauscher S."/>
            <person name="Record E."/>
            <person name="Riano-Pachon D.M."/>
            <person name="Robert V."/>
            <person name="Roehrig J."/>
            <person name="Ruller R."/>
            <person name="Salamov A."/>
            <person name="Salih N.S."/>
            <person name="Samson R.A."/>
            <person name="Sandor E."/>
            <person name="Sanguinetti M."/>
            <person name="Schuetze T."/>
            <person name="Sepcic K."/>
            <person name="Shelest E."/>
            <person name="Sherlock G."/>
            <person name="Sophianopoulou V."/>
            <person name="Squina F.M."/>
            <person name="Sun H."/>
            <person name="Susca A."/>
            <person name="Todd R.B."/>
            <person name="Tsang A."/>
            <person name="Unkles S.E."/>
            <person name="van de Wiele N."/>
            <person name="van Rossen-Uffink D."/>
            <person name="Oliveira J.V."/>
            <person name="Vesth T.C."/>
            <person name="Visser J."/>
            <person name="Yu J.-H."/>
            <person name="Zhou M."/>
            <person name="Andersen M.R."/>
            <person name="Archer D.B."/>
            <person name="Baker S.E."/>
            <person name="Benoit I."/>
            <person name="Brakhage A.A."/>
            <person name="Braus G.H."/>
            <person name="Fischer R."/>
            <person name="Frisvad J.C."/>
            <person name="Goldman G.H."/>
            <person name="Houbraken J."/>
            <person name="Oakley B."/>
            <person name="Pocsi I."/>
            <person name="Scazzocchio C."/>
            <person name="Seiboth B."/>
            <person name="vanKuyk P.A."/>
            <person name="Wortman J."/>
            <person name="Dyer P.S."/>
            <person name="Grigoriev I.V."/>
        </authorList>
    </citation>
    <scope>NUCLEOTIDE SEQUENCE [LARGE SCALE GENOMIC DNA]</scope>
    <source>
        <strain evidence="2">CBS 593.65</strain>
    </source>
</reference>
<sequence>MSVMIIEIARETEYSARTHSTTHFTDCSLPARRTRNTSPEKPEPARIMKIQLAPSY</sequence>
<protein>
    <submittedName>
        <fullName evidence="1">Uncharacterized protein</fullName>
    </submittedName>
</protein>
<dbReference type="GeneID" id="63763893"/>
<keyword evidence="2" id="KW-1185">Reference proteome</keyword>
<dbReference type="Proteomes" id="UP000184356">
    <property type="component" value="Unassembled WGS sequence"/>
</dbReference>
<dbReference type="AlphaFoldDB" id="A0A1L9T734"/>
<evidence type="ECO:0000313" key="1">
    <source>
        <dbReference type="EMBL" id="OJJ55218.1"/>
    </source>
</evidence>
<dbReference type="EMBL" id="KV878593">
    <property type="protein sequence ID" value="OJJ55218.1"/>
    <property type="molecule type" value="Genomic_DNA"/>
</dbReference>
<evidence type="ECO:0000313" key="2">
    <source>
        <dbReference type="Proteomes" id="UP000184356"/>
    </source>
</evidence>
<name>A0A1L9T734_9EURO</name>
<gene>
    <name evidence="1" type="ORF">ASPSYDRAFT_49385</name>
</gene>
<dbReference type="VEuPathDB" id="FungiDB:ASPSYDRAFT_49385"/>
<dbReference type="RefSeq" id="XP_040699024.1">
    <property type="nucleotide sequence ID" value="XM_040847820.1"/>
</dbReference>
<proteinExistence type="predicted"/>
<accession>A0A1L9T734</accession>
<organism evidence="1 2">
    <name type="scientific">Aspergillus sydowii CBS 593.65</name>
    <dbReference type="NCBI Taxonomy" id="1036612"/>
    <lineage>
        <taxon>Eukaryota</taxon>
        <taxon>Fungi</taxon>
        <taxon>Dikarya</taxon>
        <taxon>Ascomycota</taxon>
        <taxon>Pezizomycotina</taxon>
        <taxon>Eurotiomycetes</taxon>
        <taxon>Eurotiomycetidae</taxon>
        <taxon>Eurotiales</taxon>
        <taxon>Aspergillaceae</taxon>
        <taxon>Aspergillus</taxon>
        <taxon>Aspergillus subgen. Nidulantes</taxon>
    </lineage>
</organism>